<dbReference type="RefSeq" id="XP_037871912.1">
    <property type="nucleotide sequence ID" value="XM_038015984.2"/>
</dbReference>
<dbReference type="EnsemblMetazoa" id="XM_038015984.1">
    <property type="protein sequence ID" value="XP_037871912.1"/>
    <property type="gene ID" value="LOC101737360"/>
</dbReference>
<keyword evidence="1" id="KW-0472">Membrane</keyword>
<organism evidence="2 3">
    <name type="scientific">Bombyx mori</name>
    <name type="common">Silk moth</name>
    <dbReference type="NCBI Taxonomy" id="7091"/>
    <lineage>
        <taxon>Eukaryota</taxon>
        <taxon>Metazoa</taxon>
        <taxon>Ecdysozoa</taxon>
        <taxon>Arthropoda</taxon>
        <taxon>Hexapoda</taxon>
        <taxon>Insecta</taxon>
        <taxon>Pterygota</taxon>
        <taxon>Neoptera</taxon>
        <taxon>Endopterygota</taxon>
        <taxon>Lepidoptera</taxon>
        <taxon>Glossata</taxon>
        <taxon>Ditrysia</taxon>
        <taxon>Bombycoidea</taxon>
        <taxon>Bombycidae</taxon>
        <taxon>Bombycinae</taxon>
        <taxon>Bombyx</taxon>
    </lineage>
</organism>
<protein>
    <submittedName>
        <fullName evidence="2">Uncharacterized protein</fullName>
    </submittedName>
</protein>
<dbReference type="AlphaFoldDB" id="A0A8R2M1W0"/>
<accession>A0A8R2M1W0</accession>
<feature type="transmembrane region" description="Helical" evidence="1">
    <location>
        <begin position="104"/>
        <end position="121"/>
    </location>
</feature>
<evidence type="ECO:0000313" key="2">
    <source>
        <dbReference type="EnsemblMetazoa" id="XP_037871912.1"/>
    </source>
</evidence>
<reference evidence="2" key="2">
    <citation type="submission" date="2022-06" db="UniProtKB">
        <authorList>
            <consortium name="EnsemblMetazoa"/>
        </authorList>
    </citation>
    <scope>IDENTIFICATION</scope>
    <source>
        <strain evidence="2">p50T (Dazao)</strain>
    </source>
</reference>
<dbReference type="KEGG" id="bmor:101737360"/>
<sequence>MYFRSTAIDEGTKPQGGTYMYATDNHGSYCQRTHDIIKFPVKELLVMEILSTRKIQHLMGTDVVFALRTSKKYVHLTQAPIIHLYSTITALWICTIVYKEQNLLLYIMINVFISATLRTFTATNMKI</sequence>
<dbReference type="Proteomes" id="UP000005204">
    <property type="component" value="Unassembled WGS sequence"/>
</dbReference>
<keyword evidence="1" id="KW-1133">Transmembrane helix</keyword>
<reference evidence="3" key="1">
    <citation type="journal article" date="2008" name="Insect Biochem. Mol. Biol.">
        <title>The genome of a lepidopteran model insect, the silkworm Bombyx mori.</title>
        <authorList>
            <consortium name="International Silkworm Genome Consortium"/>
        </authorList>
    </citation>
    <scope>NUCLEOTIDE SEQUENCE [LARGE SCALE GENOMIC DNA]</scope>
    <source>
        <strain evidence="3">p50T</strain>
    </source>
</reference>
<keyword evidence="1" id="KW-0812">Transmembrane</keyword>
<name>A0A8R2M1W0_BOMMO</name>
<keyword evidence="3" id="KW-1185">Reference proteome</keyword>
<dbReference type="GeneID" id="101737360"/>
<proteinExistence type="predicted"/>
<evidence type="ECO:0000256" key="1">
    <source>
        <dbReference type="SAM" id="Phobius"/>
    </source>
</evidence>
<feature type="transmembrane region" description="Helical" evidence="1">
    <location>
        <begin position="81"/>
        <end position="98"/>
    </location>
</feature>
<evidence type="ECO:0000313" key="3">
    <source>
        <dbReference type="Proteomes" id="UP000005204"/>
    </source>
</evidence>